<keyword evidence="3" id="KW-1185">Reference proteome</keyword>
<dbReference type="EMBL" id="BJWL01000006">
    <property type="protein sequence ID" value="GFY88871.1"/>
    <property type="molecule type" value="Genomic_DNA"/>
</dbReference>
<feature type="compositionally biased region" description="Basic and acidic residues" evidence="1">
    <location>
        <begin position="105"/>
        <end position="116"/>
    </location>
</feature>
<feature type="compositionally biased region" description="Basic and acidic residues" evidence="1">
    <location>
        <begin position="436"/>
        <end position="447"/>
    </location>
</feature>
<accession>A0A7J0EQV9</accession>
<organism evidence="2 3">
    <name type="scientific">Actinidia rufa</name>
    <dbReference type="NCBI Taxonomy" id="165716"/>
    <lineage>
        <taxon>Eukaryota</taxon>
        <taxon>Viridiplantae</taxon>
        <taxon>Streptophyta</taxon>
        <taxon>Embryophyta</taxon>
        <taxon>Tracheophyta</taxon>
        <taxon>Spermatophyta</taxon>
        <taxon>Magnoliopsida</taxon>
        <taxon>eudicotyledons</taxon>
        <taxon>Gunneridae</taxon>
        <taxon>Pentapetalae</taxon>
        <taxon>asterids</taxon>
        <taxon>Ericales</taxon>
        <taxon>Actinidiaceae</taxon>
        <taxon>Actinidia</taxon>
    </lineage>
</organism>
<proteinExistence type="predicted"/>
<gene>
    <name evidence="2" type="ORF">Acr_06g0008110</name>
</gene>
<protein>
    <submittedName>
        <fullName evidence="2">Uncharacterized protein</fullName>
    </submittedName>
</protein>
<feature type="region of interest" description="Disordered" evidence="1">
    <location>
        <begin position="436"/>
        <end position="459"/>
    </location>
</feature>
<dbReference type="Proteomes" id="UP000585474">
    <property type="component" value="Unassembled WGS sequence"/>
</dbReference>
<evidence type="ECO:0000313" key="2">
    <source>
        <dbReference type="EMBL" id="GFY88871.1"/>
    </source>
</evidence>
<dbReference type="AlphaFoldDB" id="A0A7J0EQV9"/>
<evidence type="ECO:0000313" key="3">
    <source>
        <dbReference type="Proteomes" id="UP000585474"/>
    </source>
</evidence>
<sequence>MELNQAQLLVYDDKALEKFKATHNIPANVTTEHLGPNNIPHVVEEKPDHKTFSASDLFHIYTVVGPKKEQDNPFYSEFNDKFKIHSDACKEAIRAANNRQEFKDAFSPEMSERKEGYATSSSSRDSLDLVGGEEVEEVVGQLVLNRRAAPTATPPPEAILLATHALPPTASPLVEVAVVVIGAGPGSSGAYVLRKREGKEPLVDSPKRPRRETSLVGAAELWKPDFSTCELGMQVTEADSAQYLDTSLALARAIMLPSDFAAFVEEPWNTMRNLLSLQRAMATSDRMADYAAVVQAQGKAAAVEAALTELQLTACGPVYERVFTRGINWAGDSYSRQVAEVRFESFLEGCLSYLKELGVPEDNPAWARAAPAPEFLEFLAPYSPLILPGFNEEEFLNKPEEDEVIPEPVLDLIVALNLQATNPAEEVRRAVVEESGERFVEETRANDGGDADQNSPFEF</sequence>
<comment type="caution">
    <text evidence="2">The sequence shown here is derived from an EMBL/GenBank/DDBJ whole genome shotgun (WGS) entry which is preliminary data.</text>
</comment>
<feature type="region of interest" description="Disordered" evidence="1">
    <location>
        <begin position="105"/>
        <end position="129"/>
    </location>
</feature>
<reference evidence="2 3" key="1">
    <citation type="submission" date="2019-07" db="EMBL/GenBank/DDBJ databases">
        <title>De Novo Assembly of kiwifruit Actinidia rufa.</title>
        <authorList>
            <person name="Sugita-Konishi S."/>
            <person name="Sato K."/>
            <person name="Mori E."/>
            <person name="Abe Y."/>
            <person name="Kisaki G."/>
            <person name="Hamano K."/>
            <person name="Suezawa K."/>
            <person name="Otani M."/>
            <person name="Fukuda T."/>
            <person name="Manabe T."/>
            <person name="Gomi K."/>
            <person name="Tabuchi M."/>
            <person name="Akimitsu K."/>
            <person name="Kataoka I."/>
        </authorList>
    </citation>
    <scope>NUCLEOTIDE SEQUENCE [LARGE SCALE GENOMIC DNA]</scope>
    <source>
        <strain evidence="3">cv. Fuchu</strain>
    </source>
</reference>
<name>A0A7J0EQV9_9ERIC</name>
<evidence type="ECO:0000256" key="1">
    <source>
        <dbReference type="SAM" id="MobiDB-lite"/>
    </source>
</evidence>